<proteinExistence type="predicted"/>
<dbReference type="PANTHER" id="PTHR40572">
    <property type="entry name" value="PROTEIN BAX"/>
    <property type="match status" value="1"/>
</dbReference>
<dbReference type="InterPro" id="IPR053195">
    <property type="entry name" value="Bax-like"/>
</dbReference>
<organism evidence="2 3">
    <name type="scientific">Kineobactrum sediminis</name>
    <dbReference type="NCBI Taxonomy" id="1905677"/>
    <lineage>
        <taxon>Bacteria</taxon>
        <taxon>Pseudomonadati</taxon>
        <taxon>Pseudomonadota</taxon>
        <taxon>Gammaproteobacteria</taxon>
        <taxon>Cellvibrionales</taxon>
        <taxon>Halieaceae</taxon>
        <taxon>Kineobactrum</taxon>
    </lineage>
</organism>
<gene>
    <name evidence="2" type="ORF">CWI75_10785</name>
</gene>
<dbReference type="Pfam" id="PF01832">
    <property type="entry name" value="Glucosaminidase"/>
    <property type="match status" value="1"/>
</dbReference>
<evidence type="ECO:0000259" key="1">
    <source>
        <dbReference type="Pfam" id="PF01832"/>
    </source>
</evidence>
<accession>A0A2N5Y2C7</accession>
<feature type="domain" description="Mannosyl-glycoprotein endo-beta-N-acetylglucosamidase-like" evidence="1">
    <location>
        <begin position="102"/>
        <end position="228"/>
    </location>
</feature>
<dbReference type="OrthoDB" id="9788155at2"/>
<sequence>MIWAWNANRSPNFGELPDLAAIKETEVMKVTFFDYLAPVVEYHNDRIREQRQRLRLLHERFEAGDAPGFFEQRWLSALAQEYELHWDPEQSLQITRQLLMRVDTLPVPLVLVQAVKESGWGRSRFAVEGNNLFGQWCYVPGCGIIPRNRAPGKIHEVQTFDSVSEAVRRYMNNLNTHESYAQLRRIRADLRAEEEPLTGLALANGLLRYSERREAYVAEVKSLIRQYHRYAQEG</sequence>
<dbReference type="GO" id="GO:0004040">
    <property type="term" value="F:amidase activity"/>
    <property type="evidence" value="ECO:0007669"/>
    <property type="project" value="InterPro"/>
</dbReference>
<protein>
    <submittedName>
        <fullName evidence="2">Bax protein</fullName>
    </submittedName>
</protein>
<dbReference type="Proteomes" id="UP000234845">
    <property type="component" value="Unassembled WGS sequence"/>
</dbReference>
<dbReference type="EMBL" id="PKLZ01000008">
    <property type="protein sequence ID" value="PLW82542.1"/>
    <property type="molecule type" value="Genomic_DNA"/>
</dbReference>
<name>A0A2N5Y2C7_9GAMM</name>
<comment type="caution">
    <text evidence="2">The sequence shown here is derived from an EMBL/GenBank/DDBJ whole genome shotgun (WGS) entry which is preliminary data.</text>
</comment>
<evidence type="ECO:0000313" key="3">
    <source>
        <dbReference type="Proteomes" id="UP000234845"/>
    </source>
</evidence>
<dbReference type="PANTHER" id="PTHR40572:SF1">
    <property type="entry name" value="PROTEIN BAX"/>
    <property type="match status" value="1"/>
</dbReference>
<dbReference type="AlphaFoldDB" id="A0A2N5Y2C7"/>
<dbReference type="InterPro" id="IPR002901">
    <property type="entry name" value="MGlyc_endo_b_GlcNAc-like_dom"/>
</dbReference>
<evidence type="ECO:0000313" key="2">
    <source>
        <dbReference type="EMBL" id="PLW82542.1"/>
    </source>
</evidence>
<keyword evidence="3" id="KW-1185">Reference proteome</keyword>
<reference evidence="3" key="1">
    <citation type="submission" date="2017-11" db="EMBL/GenBank/DDBJ databases">
        <title>The draft genome sequence of Chromatocurvus sp. F02.</title>
        <authorList>
            <person name="Du Z.-J."/>
            <person name="Chang Y.-Q."/>
        </authorList>
    </citation>
    <scope>NUCLEOTIDE SEQUENCE [LARGE SCALE GENOMIC DNA]</scope>
    <source>
        <strain evidence="3">F02</strain>
    </source>
</reference>
<dbReference type="Gene3D" id="1.10.530.10">
    <property type="match status" value="1"/>
</dbReference>